<dbReference type="Gene3D" id="3.40.50.300">
    <property type="entry name" value="P-loop containing nucleotide triphosphate hydrolases"/>
    <property type="match status" value="2"/>
</dbReference>
<keyword evidence="9" id="KW-1185">Reference proteome</keyword>
<proteinExistence type="inferred from homology"/>
<reference evidence="8 9" key="1">
    <citation type="submission" date="2024-01" db="EMBL/GenBank/DDBJ databases">
        <title>A draft genome for the cacao thread blight pathogen Marasmiellus scandens.</title>
        <authorList>
            <person name="Baruah I.K."/>
            <person name="Leung J."/>
            <person name="Bukari Y."/>
            <person name="Amoako-Attah I."/>
            <person name="Meinhardt L.W."/>
            <person name="Bailey B.A."/>
            <person name="Cohen S.P."/>
        </authorList>
    </citation>
    <scope>NUCLEOTIDE SEQUENCE [LARGE SCALE GENOMIC DNA]</scope>
    <source>
        <strain evidence="8 9">GH-19</strain>
    </source>
</reference>
<comment type="caution">
    <text evidence="8">The sequence shown here is derived from an EMBL/GenBank/DDBJ whole genome shotgun (WGS) entry which is preliminary data.</text>
</comment>
<dbReference type="PROSITE" id="PS51194">
    <property type="entry name" value="HELICASE_CTER"/>
    <property type="match status" value="1"/>
</dbReference>
<keyword evidence="3" id="KW-0413">Isomerase</keyword>
<evidence type="ECO:0000256" key="4">
    <source>
        <dbReference type="ARBA" id="ARBA00034617"/>
    </source>
</evidence>
<comment type="catalytic activity">
    <reaction evidence="4">
        <text>Couples ATP hydrolysis with the unwinding of duplex DNA by translocating in the 3'-5' direction.</text>
        <dbReference type="EC" id="5.6.2.4"/>
    </reaction>
</comment>
<dbReference type="Proteomes" id="UP001498398">
    <property type="component" value="Unassembled WGS sequence"/>
</dbReference>
<evidence type="ECO:0000313" key="9">
    <source>
        <dbReference type="Proteomes" id="UP001498398"/>
    </source>
</evidence>
<accession>A0ABR1IVQ7</accession>
<sequence>MRERYTINAVYINEDTPQDNAWWTDKIFDPVSKQVGWAEVLIVTAEQLFRSKSDHLSHMGDLIRTNTFFQRKIGLQVIDEIHETWFSGIGHYGLEPFRPSWGKLSEIQRRLPINIPTLGLTATCPSHILPIVASSLGKPNYKLIQNTVNRHNIIYATHCVLGNLSVAENYSCFVSKPFNSTFQPQWQGKGVVGHYHSDISEAYKNQVHNAFTTPGGICWFLVSTSAESTGIDFPDVDIVVNIGLPPNTCDAIQRAGRVVHRDGKHGLFLILYEPWVFDINLSDYSNVYLDDPDRPRKALSTHSSRQDHAPFYLVMLVRGSGCLRIVFGNYLSDIAEEYTGPFCCDRHGDGFRLQDFLPSKIYSQTDFDHDHPPKPPAKRNQYCPTEQREVVVTELKKWRRVQHLGNPYRAVFPEWTILSDKDIENISKLKPCKMHSIANMLECLQHEPSKEWQEKWGEKLLGFLFNLNAGLGFDHTRSQAAPSVAGQKRKADIPLPSSSPSKRLKISAQPNLNLDSPKPHPKPRPIYKLLKNKEN</sequence>
<evidence type="ECO:0000256" key="2">
    <source>
        <dbReference type="ARBA" id="ARBA00023125"/>
    </source>
</evidence>
<feature type="region of interest" description="Disordered" evidence="6">
    <location>
        <begin position="480"/>
        <end position="535"/>
    </location>
</feature>
<evidence type="ECO:0000256" key="6">
    <source>
        <dbReference type="SAM" id="MobiDB-lite"/>
    </source>
</evidence>
<organism evidence="8 9">
    <name type="scientific">Marasmiellus scandens</name>
    <dbReference type="NCBI Taxonomy" id="2682957"/>
    <lineage>
        <taxon>Eukaryota</taxon>
        <taxon>Fungi</taxon>
        <taxon>Dikarya</taxon>
        <taxon>Basidiomycota</taxon>
        <taxon>Agaricomycotina</taxon>
        <taxon>Agaricomycetes</taxon>
        <taxon>Agaricomycetidae</taxon>
        <taxon>Agaricales</taxon>
        <taxon>Marasmiineae</taxon>
        <taxon>Omphalotaceae</taxon>
        <taxon>Marasmiellus</taxon>
    </lineage>
</organism>
<dbReference type="InterPro" id="IPR001650">
    <property type="entry name" value="Helicase_C-like"/>
</dbReference>
<dbReference type="Pfam" id="PF00271">
    <property type="entry name" value="Helicase_C"/>
    <property type="match status" value="1"/>
</dbReference>
<evidence type="ECO:0000259" key="7">
    <source>
        <dbReference type="PROSITE" id="PS51194"/>
    </source>
</evidence>
<dbReference type="PANTHER" id="PTHR13710">
    <property type="entry name" value="DNA HELICASE RECQ FAMILY MEMBER"/>
    <property type="match status" value="1"/>
</dbReference>
<dbReference type="EMBL" id="JBANRG010000059">
    <property type="protein sequence ID" value="KAK7442230.1"/>
    <property type="molecule type" value="Genomic_DNA"/>
</dbReference>
<dbReference type="EC" id="5.6.2.4" evidence="5"/>
<evidence type="ECO:0000256" key="5">
    <source>
        <dbReference type="ARBA" id="ARBA00034808"/>
    </source>
</evidence>
<keyword evidence="2" id="KW-0238">DNA-binding</keyword>
<evidence type="ECO:0000256" key="1">
    <source>
        <dbReference type="ARBA" id="ARBA00005446"/>
    </source>
</evidence>
<protein>
    <recommendedName>
        <fullName evidence="5">DNA 3'-5' helicase</fullName>
        <ecNumber evidence="5">5.6.2.4</ecNumber>
    </recommendedName>
</protein>
<comment type="similarity">
    <text evidence="1">Belongs to the helicase family. RecQ subfamily.</text>
</comment>
<dbReference type="InterPro" id="IPR027417">
    <property type="entry name" value="P-loop_NTPase"/>
</dbReference>
<dbReference type="PANTHER" id="PTHR13710:SF105">
    <property type="entry name" value="ATP-DEPENDENT DNA HELICASE Q1"/>
    <property type="match status" value="1"/>
</dbReference>
<evidence type="ECO:0000256" key="3">
    <source>
        <dbReference type="ARBA" id="ARBA00023235"/>
    </source>
</evidence>
<dbReference type="SUPFAM" id="SSF52540">
    <property type="entry name" value="P-loop containing nucleoside triphosphate hydrolases"/>
    <property type="match status" value="1"/>
</dbReference>
<dbReference type="SMART" id="SM00490">
    <property type="entry name" value="HELICc"/>
    <property type="match status" value="1"/>
</dbReference>
<gene>
    <name evidence="8" type="ORF">VKT23_016200</name>
</gene>
<evidence type="ECO:0000313" key="8">
    <source>
        <dbReference type="EMBL" id="KAK7442230.1"/>
    </source>
</evidence>
<feature type="domain" description="Helicase C-terminal" evidence="7">
    <location>
        <begin position="142"/>
        <end position="317"/>
    </location>
</feature>
<name>A0ABR1IVQ7_9AGAR</name>